<keyword evidence="3" id="KW-0503">Monooxygenase</keyword>
<dbReference type="SUPFAM" id="SSF51905">
    <property type="entry name" value="FAD/NAD(P)-binding domain"/>
    <property type="match status" value="1"/>
</dbReference>
<keyword evidence="4" id="KW-1185">Reference proteome</keyword>
<gene>
    <name evidence="3" type="ORF">EPA93_48020</name>
</gene>
<dbReference type="InterPro" id="IPR036188">
    <property type="entry name" value="FAD/NAD-bd_sf"/>
</dbReference>
<dbReference type="Proteomes" id="UP000290365">
    <property type="component" value="Chromosome"/>
</dbReference>
<proteinExistence type="predicted"/>
<dbReference type="PANTHER" id="PTHR43476">
    <property type="entry name" value="3-(3-HYDROXY-PHENYL)PROPIONATE/3-HYDROXYCINNAMIC ACID HYDROXYLASE"/>
    <property type="match status" value="1"/>
</dbReference>
<dbReference type="PANTHER" id="PTHR43476:SF5">
    <property type="entry name" value="FAD-DEPENDENT MONOOXYGENASE"/>
    <property type="match status" value="1"/>
</dbReference>
<dbReference type="RefSeq" id="WP_129894368.1">
    <property type="nucleotide sequence ID" value="NZ_CP035758.1"/>
</dbReference>
<dbReference type="KEGG" id="kbs:EPA93_48020"/>
<dbReference type="AlphaFoldDB" id="A0A4P6K5M6"/>
<dbReference type="InterPro" id="IPR002938">
    <property type="entry name" value="FAD-bd"/>
</dbReference>
<feature type="domain" description="FAD-binding" evidence="2">
    <location>
        <begin position="6"/>
        <end position="328"/>
    </location>
</feature>
<dbReference type="GO" id="GO:0004497">
    <property type="term" value="F:monooxygenase activity"/>
    <property type="evidence" value="ECO:0007669"/>
    <property type="project" value="UniProtKB-KW"/>
</dbReference>
<dbReference type="Gene3D" id="3.50.50.60">
    <property type="entry name" value="FAD/NAD(P)-binding domain"/>
    <property type="match status" value="2"/>
</dbReference>
<name>A0A4P6K5M6_KTERU</name>
<reference evidence="3 4" key="1">
    <citation type="submission" date="2019-01" db="EMBL/GenBank/DDBJ databases">
        <title>Ktedonosporobacter rubrisoli SCAWS-G2.</title>
        <authorList>
            <person name="Huang Y."/>
            <person name="Yan B."/>
        </authorList>
    </citation>
    <scope>NUCLEOTIDE SEQUENCE [LARGE SCALE GENOMIC DNA]</scope>
    <source>
        <strain evidence="3 4">SCAWS-G2</strain>
    </source>
</reference>
<accession>A0A4P6K5M6</accession>
<organism evidence="3 4">
    <name type="scientific">Ktedonosporobacter rubrisoli</name>
    <dbReference type="NCBI Taxonomy" id="2509675"/>
    <lineage>
        <taxon>Bacteria</taxon>
        <taxon>Bacillati</taxon>
        <taxon>Chloroflexota</taxon>
        <taxon>Ktedonobacteria</taxon>
        <taxon>Ktedonobacterales</taxon>
        <taxon>Ktedonosporobacteraceae</taxon>
        <taxon>Ktedonosporobacter</taxon>
    </lineage>
</organism>
<dbReference type="Pfam" id="PF01494">
    <property type="entry name" value="FAD_binding_3"/>
    <property type="match status" value="1"/>
</dbReference>
<keyword evidence="1" id="KW-0560">Oxidoreductase</keyword>
<sequence length="425" mass="47378">MNSTNDYDVLICGAGVGGLALAVALGQQGRRVLVIDKRSKETLVHRGEFLQPRTLGILQNWGVLSTLRTRGALNIRAMQASSANGAFMGQLNYELLPGSFNYGMVHYYHETKSALYKEANSLVEIRDNTQCVDLRFNSYGEVIGARLLAGQKEYEVSARLTVAADGRTSQLRRWMGISASMYEYPHQLLGLDLEHVSHLEPVMNAFLSSKGVRVLYPMPGQRARLYVQVERGELAKIKQQGMASWREQLLRDTPALQVIAEQIPDDFAGAQLQGAWNFCSPIWTRPGFALIGDAAHYVHPAAGQVMNAAIIDAWTLASELQAAATGEHLNEREVAQALTAYGGKRPTEFAYIARLCHRMSLCCATTSPALRAFLQWCMWLNRGNKRLQYVVTYNMSGLGVRRFTRRERLYQYGLLPDPNAAVIDF</sequence>
<dbReference type="OrthoDB" id="9766816at2"/>
<dbReference type="InterPro" id="IPR050631">
    <property type="entry name" value="PheA/TfdB_FAD_monoxygenase"/>
</dbReference>
<dbReference type="EMBL" id="CP035758">
    <property type="protein sequence ID" value="QBD83302.1"/>
    <property type="molecule type" value="Genomic_DNA"/>
</dbReference>
<protein>
    <submittedName>
        <fullName evidence="3">FAD-dependent monooxygenase</fullName>
    </submittedName>
</protein>
<evidence type="ECO:0000256" key="1">
    <source>
        <dbReference type="ARBA" id="ARBA00023002"/>
    </source>
</evidence>
<evidence type="ECO:0000259" key="2">
    <source>
        <dbReference type="Pfam" id="PF01494"/>
    </source>
</evidence>
<dbReference type="GO" id="GO:0071949">
    <property type="term" value="F:FAD binding"/>
    <property type="evidence" value="ECO:0007669"/>
    <property type="project" value="InterPro"/>
</dbReference>
<evidence type="ECO:0000313" key="4">
    <source>
        <dbReference type="Proteomes" id="UP000290365"/>
    </source>
</evidence>
<dbReference type="PRINTS" id="PR00420">
    <property type="entry name" value="RNGMNOXGNASE"/>
</dbReference>
<evidence type="ECO:0000313" key="3">
    <source>
        <dbReference type="EMBL" id="QBD83302.1"/>
    </source>
</evidence>